<dbReference type="Gene3D" id="3.90.550.10">
    <property type="entry name" value="Spore Coat Polysaccharide Biosynthesis Protein SpsA, Chain A"/>
    <property type="match status" value="1"/>
</dbReference>
<dbReference type="GO" id="GO:0016757">
    <property type="term" value="F:glycosyltransferase activity"/>
    <property type="evidence" value="ECO:0007669"/>
    <property type="project" value="UniProtKB-KW"/>
</dbReference>
<proteinExistence type="predicted"/>
<keyword evidence="2" id="KW-0808">Transferase</keyword>
<protein>
    <recommendedName>
        <fullName evidence="3">Glycosyltransferase 2-like domain-containing protein</fullName>
    </recommendedName>
</protein>
<dbReference type="PANTHER" id="PTHR22916">
    <property type="entry name" value="GLYCOSYLTRANSFERASE"/>
    <property type="match status" value="1"/>
</dbReference>
<evidence type="ECO:0000256" key="1">
    <source>
        <dbReference type="ARBA" id="ARBA00022676"/>
    </source>
</evidence>
<evidence type="ECO:0000259" key="3">
    <source>
        <dbReference type="Pfam" id="PF00535"/>
    </source>
</evidence>
<dbReference type="PANTHER" id="PTHR22916:SF51">
    <property type="entry name" value="GLYCOSYLTRANSFERASE EPSH-RELATED"/>
    <property type="match status" value="1"/>
</dbReference>
<name>A0AAD0EW08_9BIFI</name>
<accession>A0AAD0EW08</accession>
<keyword evidence="1" id="KW-0328">Glycosyltransferase</keyword>
<evidence type="ECO:0000256" key="2">
    <source>
        <dbReference type="ARBA" id="ARBA00022679"/>
    </source>
</evidence>
<dbReference type="Pfam" id="PF00535">
    <property type="entry name" value="Glycos_transf_2"/>
    <property type="match status" value="1"/>
</dbReference>
<evidence type="ECO:0000313" key="4">
    <source>
        <dbReference type="EMBL" id="ATO41993.1"/>
    </source>
</evidence>
<reference evidence="4 5" key="1">
    <citation type="submission" date="2016-10" db="EMBL/GenBank/DDBJ databases">
        <title>The whole genome sequencing and assembly of B. asteroides DSM 20089 strain.</title>
        <authorList>
            <person name="Lee Y.-J."/>
            <person name="Park M.-K."/>
            <person name="Yi H."/>
            <person name="Bahn Y.-S."/>
            <person name="Kim J.F."/>
            <person name="Lee D.-W."/>
        </authorList>
    </citation>
    <scope>NUCLEOTIDE SEQUENCE [LARGE SCALE GENOMIC DNA]</scope>
    <source>
        <strain evidence="4 5">DSM 20089</strain>
    </source>
</reference>
<dbReference type="CDD" id="cd00761">
    <property type="entry name" value="Glyco_tranf_GTA_type"/>
    <property type="match status" value="1"/>
</dbReference>
<feature type="domain" description="Glycosyltransferase 2-like" evidence="3">
    <location>
        <begin position="8"/>
        <end position="171"/>
    </location>
</feature>
<evidence type="ECO:0000313" key="5">
    <source>
        <dbReference type="Proteomes" id="UP000224056"/>
    </source>
</evidence>
<gene>
    <name evidence="4" type="ORF">BA20089_07600</name>
</gene>
<sequence length="335" mass="37567">MVGRPVITIVVPVYQVSSYLDRCVQSLVTQTYRELSIILVDDGSTDGSGELCDQWGDTDTRIQVIHQVNKGLSAARNRGLASCETDYVAFVDSDDYVEPTFIECLYRALAHGEADMSMCAFLEEDDEGHALSEGPIFPRSGVVTGTQLMIDAARPDHWGDIVAWNKLYRREKWDGIAYPEGRLHEDEFVFHAIASECKKVAVSNDILYHYVQRAGSIMKQMTLRSTADAAVALSERLDFYHSEHIDAAIAGTFDSLISQFIAICLLEKENKDLEQPQAEVIRMVSNQAKAVMARIGTCGMGWRQKLKRAFCLVFSPRRYARMVAALRYCKPCDGR</sequence>
<dbReference type="SUPFAM" id="SSF53448">
    <property type="entry name" value="Nucleotide-diphospho-sugar transferases"/>
    <property type="match status" value="1"/>
</dbReference>
<organism evidence="4 5">
    <name type="scientific">Bifidobacterium asteroides DSM 20089</name>
    <dbReference type="NCBI Taxonomy" id="1437594"/>
    <lineage>
        <taxon>Bacteria</taxon>
        <taxon>Bacillati</taxon>
        <taxon>Actinomycetota</taxon>
        <taxon>Actinomycetes</taxon>
        <taxon>Bifidobacteriales</taxon>
        <taxon>Bifidobacteriaceae</taxon>
        <taxon>Bifidobacterium</taxon>
    </lineage>
</organism>
<dbReference type="InterPro" id="IPR001173">
    <property type="entry name" value="Glyco_trans_2-like"/>
</dbReference>
<dbReference type="EMBL" id="CP017696">
    <property type="protein sequence ID" value="ATO41993.1"/>
    <property type="molecule type" value="Genomic_DNA"/>
</dbReference>
<dbReference type="InterPro" id="IPR029044">
    <property type="entry name" value="Nucleotide-diphossugar_trans"/>
</dbReference>
<dbReference type="Proteomes" id="UP000224056">
    <property type="component" value="Chromosome"/>
</dbReference>
<dbReference type="AlphaFoldDB" id="A0AAD0EW08"/>